<reference evidence="2 3" key="2">
    <citation type="submission" date="2016-08" db="EMBL/GenBank/DDBJ databases">
        <title>Pervasive Adenine N6-methylation of Active Genes in Fungi.</title>
        <authorList>
            <consortium name="DOE Joint Genome Institute"/>
            <person name="Mondo S.J."/>
            <person name="Dannebaum R.O."/>
            <person name="Kuo R.C."/>
            <person name="Labutti K."/>
            <person name="Haridas S."/>
            <person name="Kuo A."/>
            <person name="Salamov A."/>
            <person name="Ahrendt S.R."/>
            <person name="Lipzen A."/>
            <person name="Sullivan W."/>
            <person name="Andreopoulos W.B."/>
            <person name="Clum A."/>
            <person name="Lindquist E."/>
            <person name="Daum C."/>
            <person name="Ramamoorthy G.K."/>
            <person name="Gryganskyi A."/>
            <person name="Culley D."/>
            <person name="Magnuson J.K."/>
            <person name="James T.Y."/>
            <person name="O'Malley M.A."/>
            <person name="Stajich J.E."/>
            <person name="Spatafora J.W."/>
            <person name="Visel A."/>
            <person name="Grigoriev I.V."/>
        </authorList>
    </citation>
    <scope>NUCLEOTIDE SEQUENCE [LARGE SCALE GENOMIC DNA]</scope>
    <source>
        <strain evidence="2 3">S4</strain>
    </source>
</reference>
<feature type="domain" description="N-acetyltransferase" evidence="1">
    <location>
        <begin position="136"/>
        <end position="193"/>
    </location>
</feature>
<dbReference type="GO" id="GO:0016747">
    <property type="term" value="F:acyltransferase activity, transferring groups other than amino-acyl groups"/>
    <property type="evidence" value="ECO:0007669"/>
    <property type="project" value="InterPro"/>
</dbReference>
<dbReference type="Gene3D" id="3.40.630.30">
    <property type="match status" value="1"/>
</dbReference>
<proteinExistence type="predicted"/>
<dbReference type="AlphaFoldDB" id="A0A1Y1WX80"/>
<evidence type="ECO:0000313" key="3">
    <source>
        <dbReference type="Proteomes" id="UP000193944"/>
    </source>
</evidence>
<dbReference type="EMBL" id="MCFG01000229">
    <property type="protein sequence ID" value="ORX77938.1"/>
    <property type="molecule type" value="Genomic_DNA"/>
</dbReference>
<dbReference type="OrthoDB" id="2143449at2759"/>
<dbReference type="InterPro" id="IPR000182">
    <property type="entry name" value="GNAT_dom"/>
</dbReference>
<dbReference type="Pfam" id="PF13508">
    <property type="entry name" value="Acetyltransf_7"/>
    <property type="match status" value="1"/>
</dbReference>
<keyword evidence="3" id="KW-1185">Reference proteome</keyword>
<reference evidence="2 3" key="1">
    <citation type="submission" date="2016-08" db="EMBL/GenBank/DDBJ databases">
        <title>A Parts List for Fungal Cellulosomes Revealed by Comparative Genomics.</title>
        <authorList>
            <consortium name="DOE Joint Genome Institute"/>
            <person name="Haitjema C.H."/>
            <person name="Gilmore S.P."/>
            <person name="Henske J.K."/>
            <person name="Solomon K.V."/>
            <person name="De Groot R."/>
            <person name="Kuo A."/>
            <person name="Mondo S.J."/>
            <person name="Salamov A.A."/>
            <person name="Labutti K."/>
            <person name="Zhao Z."/>
            <person name="Chiniquy J."/>
            <person name="Barry K."/>
            <person name="Brewer H.M."/>
            <person name="Purvine S.O."/>
            <person name="Wright A.T."/>
            <person name="Boxma B."/>
            <person name="Van Alen T."/>
            <person name="Hackstein J.H."/>
            <person name="Baker S.E."/>
            <person name="Grigoriev I.V."/>
            <person name="O'Malley M.A."/>
        </authorList>
    </citation>
    <scope>NUCLEOTIDE SEQUENCE [LARGE SCALE GENOMIC DNA]</scope>
    <source>
        <strain evidence="2 3">S4</strain>
    </source>
</reference>
<evidence type="ECO:0000313" key="2">
    <source>
        <dbReference type="EMBL" id="ORX77938.1"/>
    </source>
</evidence>
<comment type="caution">
    <text evidence="2">The sequence shown here is derived from an EMBL/GenBank/DDBJ whole genome shotgun (WGS) entry which is preliminary data.</text>
</comment>
<evidence type="ECO:0000259" key="1">
    <source>
        <dbReference type="Pfam" id="PF13508"/>
    </source>
</evidence>
<gene>
    <name evidence="2" type="ORF">BCR32DRAFT_295320</name>
</gene>
<accession>A0A1Y1WX80</accession>
<organism evidence="2 3">
    <name type="scientific">Anaeromyces robustus</name>
    <dbReference type="NCBI Taxonomy" id="1754192"/>
    <lineage>
        <taxon>Eukaryota</taxon>
        <taxon>Fungi</taxon>
        <taxon>Fungi incertae sedis</taxon>
        <taxon>Chytridiomycota</taxon>
        <taxon>Chytridiomycota incertae sedis</taxon>
        <taxon>Neocallimastigomycetes</taxon>
        <taxon>Neocallimastigales</taxon>
        <taxon>Neocallimastigaceae</taxon>
        <taxon>Anaeromyces</taxon>
    </lineage>
</organism>
<dbReference type="PANTHER" id="PTHR42791">
    <property type="entry name" value="GNAT FAMILY ACETYLTRANSFERASE"/>
    <property type="match status" value="1"/>
</dbReference>
<dbReference type="InterPro" id="IPR016181">
    <property type="entry name" value="Acyl_CoA_acyltransferase"/>
</dbReference>
<dbReference type="CDD" id="cd04301">
    <property type="entry name" value="NAT_SF"/>
    <property type="match status" value="1"/>
</dbReference>
<sequence length="216" mass="25240">MNTDDITFRKAILEEDFEECLNVICDAFQGYPIYSIYTNKDDKQQQQFDRALMYCQLMDAFVHDTVMVAEYDKQILCVTLIQNPERKEPSVLEYILHLGGLSVFKTGGIKNTFGFLHMVEKINLPREEYSKKTPKTWNLECIAVNKNFKGQGIGSKMINECVVPLVRENGANHLTLITNKEKNTLFYKKNDFKVFQYDKFDINNKLVENWCFTRTI</sequence>
<dbReference type="SUPFAM" id="SSF55729">
    <property type="entry name" value="Acyl-CoA N-acyltransferases (Nat)"/>
    <property type="match status" value="1"/>
</dbReference>
<dbReference type="PANTHER" id="PTHR42791:SF1">
    <property type="entry name" value="N-ACETYLTRANSFERASE DOMAIN-CONTAINING PROTEIN"/>
    <property type="match status" value="1"/>
</dbReference>
<protein>
    <recommendedName>
        <fullName evidence="1">N-acetyltransferase domain-containing protein</fullName>
    </recommendedName>
</protein>
<dbReference type="Proteomes" id="UP000193944">
    <property type="component" value="Unassembled WGS sequence"/>
</dbReference>
<dbReference type="InterPro" id="IPR052523">
    <property type="entry name" value="Trichothecene_AcTrans"/>
</dbReference>
<name>A0A1Y1WX80_9FUNG</name>